<dbReference type="InterPro" id="IPR036691">
    <property type="entry name" value="Endo/exonu/phosph_ase_sf"/>
</dbReference>
<feature type="site" description="Transition state stabilizer" evidence="9">
    <location>
        <position position="233"/>
    </location>
</feature>
<evidence type="ECO:0000256" key="7">
    <source>
        <dbReference type="ARBA" id="ARBA00022842"/>
    </source>
</evidence>
<dbReference type="CDD" id="cd09087">
    <property type="entry name" value="Ape1-like_AP-endo"/>
    <property type="match status" value="1"/>
</dbReference>
<keyword evidence="7 8" id="KW-0460">Magnesium</keyword>
<feature type="binding site" evidence="8">
    <location>
        <position position="119"/>
    </location>
    <ligand>
        <name>Mg(2+)</name>
        <dbReference type="ChEBI" id="CHEBI:18420"/>
        <label>1</label>
    </ligand>
</feature>
<dbReference type="GO" id="GO:0008081">
    <property type="term" value="F:phosphoric diester hydrolase activity"/>
    <property type="evidence" value="ECO:0000318"/>
    <property type="project" value="GO_Central"/>
</dbReference>
<evidence type="ECO:0000256" key="10">
    <source>
        <dbReference type="PROSITE-ProRule" id="PRU00221"/>
    </source>
</evidence>
<dbReference type="EC" id="3.1.11.2" evidence="4"/>
<evidence type="ECO:0000256" key="4">
    <source>
        <dbReference type="ARBA" id="ARBA00012115"/>
    </source>
</evidence>
<feature type="compositionally biased region" description="Polar residues" evidence="11">
    <location>
        <begin position="499"/>
        <end position="535"/>
    </location>
</feature>
<dbReference type="InterPro" id="IPR020848">
    <property type="entry name" value="AP_endonuclease_F1_CS"/>
</dbReference>
<dbReference type="PROSITE" id="PS00728">
    <property type="entry name" value="AP_NUCLEASE_F1_3"/>
    <property type="match status" value="1"/>
</dbReference>
<organism evidence="13 14">
    <name type="scientific">Tribolium castaneum</name>
    <name type="common">Red flour beetle</name>
    <dbReference type="NCBI Taxonomy" id="7070"/>
    <lineage>
        <taxon>Eukaryota</taxon>
        <taxon>Metazoa</taxon>
        <taxon>Ecdysozoa</taxon>
        <taxon>Arthropoda</taxon>
        <taxon>Hexapoda</taxon>
        <taxon>Insecta</taxon>
        <taxon>Pterygota</taxon>
        <taxon>Neoptera</taxon>
        <taxon>Endopterygota</taxon>
        <taxon>Coleoptera</taxon>
        <taxon>Polyphaga</taxon>
        <taxon>Cucujiformia</taxon>
        <taxon>Tenebrionidae</taxon>
        <taxon>Tenebrionidae incertae sedis</taxon>
        <taxon>Tribolium</taxon>
    </lineage>
</organism>
<comment type="cofactor">
    <cofactor evidence="2">
        <name>Mn(2+)</name>
        <dbReference type="ChEBI" id="CHEBI:29035"/>
    </cofactor>
</comment>
<feature type="compositionally biased region" description="Basic and acidic residues" evidence="11">
    <location>
        <begin position="46"/>
        <end position="56"/>
    </location>
</feature>
<dbReference type="NCBIfam" id="TIGR00195">
    <property type="entry name" value="exoDNase_III"/>
    <property type="match status" value="1"/>
</dbReference>
<dbReference type="STRING" id="7070.D7EJX1"/>
<comment type="similarity">
    <text evidence="3">Belongs to the DNA repair enzymes AP/ExoA family.</text>
</comment>
<evidence type="ECO:0000259" key="12">
    <source>
        <dbReference type="Pfam" id="PF03372"/>
    </source>
</evidence>
<dbReference type="NCBIfam" id="TIGR00633">
    <property type="entry name" value="xth"/>
    <property type="match status" value="1"/>
</dbReference>
<dbReference type="SUPFAM" id="SSF50978">
    <property type="entry name" value="WD40 repeat-like"/>
    <property type="match status" value="1"/>
</dbReference>
<evidence type="ECO:0000256" key="8">
    <source>
        <dbReference type="PIRSR" id="PIRSR604808-2"/>
    </source>
</evidence>
<comment type="catalytic activity">
    <reaction evidence="1">
        <text>Exonucleolytic cleavage in the 3'- to 5'-direction to yield nucleoside 5'-phosphates.</text>
        <dbReference type="EC" id="3.1.11.2"/>
    </reaction>
</comment>
<proteinExistence type="inferred from homology"/>
<dbReference type="InterPro" id="IPR005135">
    <property type="entry name" value="Endo/exonuclease/phosphatase"/>
</dbReference>
<dbReference type="InterPro" id="IPR004808">
    <property type="entry name" value="AP_endonuc_1"/>
</dbReference>
<protein>
    <recommendedName>
        <fullName evidence="4">exodeoxyribonuclease III</fullName>
        <ecNumber evidence="4">3.1.11.2</ecNumber>
    </recommendedName>
</protein>
<gene>
    <name evidence="13" type="primary">AUGUSTUS-3.0.2_04403</name>
    <name evidence="13" type="ORF">TcasGA2_TC004403</name>
</gene>
<feature type="binding site" evidence="8">
    <location>
        <position position="231"/>
    </location>
    <ligand>
        <name>Mg(2+)</name>
        <dbReference type="ChEBI" id="CHEBI:18420"/>
        <label>1</label>
    </ligand>
</feature>
<feature type="region of interest" description="Disordered" evidence="11">
    <location>
        <begin position="596"/>
        <end position="657"/>
    </location>
</feature>
<dbReference type="InterPro" id="IPR020847">
    <property type="entry name" value="AP_endonuclease_F1_BS"/>
</dbReference>
<feature type="compositionally biased region" description="Acidic residues" evidence="11">
    <location>
        <begin position="637"/>
        <end position="647"/>
    </location>
</feature>
<dbReference type="InterPro" id="IPR015943">
    <property type="entry name" value="WD40/YVTN_repeat-like_dom_sf"/>
</dbReference>
<dbReference type="PROSITE" id="PS00726">
    <property type="entry name" value="AP_NUCLEASE_F1_1"/>
    <property type="match status" value="1"/>
</dbReference>
<evidence type="ECO:0000256" key="1">
    <source>
        <dbReference type="ARBA" id="ARBA00000493"/>
    </source>
</evidence>
<dbReference type="SMART" id="SM00320">
    <property type="entry name" value="WD40"/>
    <property type="match status" value="3"/>
</dbReference>
<keyword evidence="6" id="KW-0378">Hydrolase</keyword>
<evidence type="ECO:0000313" key="14">
    <source>
        <dbReference type="Proteomes" id="UP000007266"/>
    </source>
</evidence>
<dbReference type="InParanoid" id="D7EJX1"/>
<accession>D7EJX1</accession>
<keyword evidence="14" id="KW-1185">Reference proteome</keyword>
<feature type="site" description="Important for catalytic activity" evidence="9">
    <location>
        <position position="303"/>
    </location>
</feature>
<dbReference type="SUPFAM" id="SSF56219">
    <property type="entry name" value="DNase I-like"/>
    <property type="match status" value="1"/>
</dbReference>
<name>D7EJX1_TRICA</name>
<dbReference type="Gene3D" id="2.130.10.10">
    <property type="entry name" value="YVTN repeat-like/Quinoprotein amine dehydrogenase"/>
    <property type="match status" value="1"/>
</dbReference>
<dbReference type="eggNOG" id="KOG1334">
    <property type="taxonomic scope" value="Eukaryota"/>
</dbReference>
<dbReference type="GO" id="GO:0003677">
    <property type="term" value="F:DNA binding"/>
    <property type="evidence" value="ECO:0007669"/>
    <property type="project" value="InterPro"/>
</dbReference>
<dbReference type="GO" id="GO:0046872">
    <property type="term" value="F:metal ion binding"/>
    <property type="evidence" value="ECO:0007669"/>
    <property type="project" value="UniProtKB-KW"/>
</dbReference>
<feature type="compositionally biased region" description="Low complexity" evidence="11">
    <location>
        <begin position="1"/>
        <end position="16"/>
    </location>
</feature>
<keyword evidence="5 8" id="KW-0479">Metal-binding</keyword>
<reference evidence="13 14" key="2">
    <citation type="journal article" date="2010" name="Nucleic Acids Res.">
        <title>BeetleBase in 2010: revisions to provide comprehensive genomic information for Tribolium castaneum.</title>
        <authorList>
            <person name="Kim H.S."/>
            <person name="Murphy T."/>
            <person name="Xia J."/>
            <person name="Caragea D."/>
            <person name="Park Y."/>
            <person name="Beeman R.W."/>
            <person name="Lorenzen M.D."/>
            <person name="Butcher S."/>
            <person name="Manak J.R."/>
            <person name="Brown S.J."/>
        </authorList>
    </citation>
    <scope>GENOME REANNOTATION</scope>
    <source>
        <strain evidence="13 14">Georgia GA2</strain>
    </source>
</reference>
<evidence type="ECO:0000256" key="2">
    <source>
        <dbReference type="ARBA" id="ARBA00001936"/>
    </source>
</evidence>
<feature type="compositionally biased region" description="Basic and acidic residues" evidence="11">
    <location>
        <begin position="407"/>
        <end position="424"/>
    </location>
</feature>
<dbReference type="GO" id="GO:0006284">
    <property type="term" value="P:base-excision repair"/>
    <property type="evidence" value="ECO:0000318"/>
    <property type="project" value="GO_Central"/>
</dbReference>
<dbReference type="PANTHER" id="PTHR22748">
    <property type="entry name" value="AP ENDONUCLEASE"/>
    <property type="match status" value="1"/>
</dbReference>
<keyword evidence="10" id="KW-0853">WD repeat</keyword>
<feature type="repeat" description="WD" evidence="10">
    <location>
        <begin position="713"/>
        <end position="744"/>
    </location>
</feature>
<dbReference type="Gene3D" id="3.60.10.10">
    <property type="entry name" value="Endonuclease/exonuclease/phosphatase"/>
    <property type="match status" value="1"/>
</dbReference>
<dbReference type="PROSITE" id="PS50082">
    <property type="entry name" value="WD_REPEATS_2"/>
    <property type="match status" value="1"/>
</dbReference>
<evidence type="ECO:0000256" key="3">
    <source>
        <dbReference type="ARBA" id="ARBA00007092"/>
    </source>
</evidence>
<dbReference type="HOGENOM" id="CLU_593580_0_0_1"/>
<dbReference type="GO" id="GO:0008311">
    <property type="term" value="F:double-stranded DNA 3'-5' DNA exonuclease activity"/>
    <property type="evidence" value="ECO:0000318"/>
    <property type="project" value="GO_Central"/>
</dbReference>
<dbReference type="InterPro" id="IPR036322">
    <property type="entry name" value="WD40_repeat_dom_sf"/>
</dbReference>
<feature type="binding site" evidence="8">
    <location>
        <position position="233"/>
    </location>
    <ligand>
        <name>Mg(2+)</name>
        <dbReference type="ChEBI" id="CHEBI:18420"/>
        <label>1</label>
    </ligand>
</feature>
<feature type="compositionally biased region" description="Basic and acidic residues" evidence="11">
    <location>
        <begin position="20"/>
        <end position="37"/>
    </location>
</feature>
<evidence type="ECO:0000256" key="5">
    <source>
        <dbReference type="ARBA" id="ARBA00022723"/>
    </source>
</evidence>
<dbReference type="GO" id="GO:0005634">
    <property type="term" value="C:nucleus"/>
    <property type="evidence" value="ECO:0000318"/>
    <property type="project" value="GO_Central"/>
</dbReference>
<dbReference type="PROSITE" id="PS51435">
    <property type="entry name" value="AP_NUCLEASE_F1_4"/>
    <property type="match status" value="1"/>
</dbReference>
<sequence length="811" mass="91226">MPPKKAASGAKTATKGKTAKKADSGNKEETQVEEAKKPQKRKAVASKKETEPDSTKAPKNSTVTNWENINFKCTTKSPKGKAPNFHITTWNVGGLRSWLKKGCLDILKYDEPDILCIQETKCAVDKLPEEVKTIEGYETLWCSSDKDGYAGVGIMVKDKPLNVIYGIDSKEHDTEGRCITVEYETFFVVNVYVPNAGRKLVTLPKRLDWNEQFEKFIKNLDSQKPVIICGDMNVAHKEIDLANPKTNTKNAGFTVEERDGMTAFLGNGYVDIYRHLYPEKEKAYTFWTYMGNARAKNVGWRLDYFLVSQRFVDNVCDNIIHSDVLGFIAPNLEDRRYRITSLSYSHDGQDMLVSYSSDYLYLFRIQENQLAELKKPIKASPWEKVKMLAGQRERVNNSPPHVRRLRLRGDWSDTGPDARPERDTTTTVSIGQARPQLHATLMQRMTDVLSQMLNDPMTRAALSAGGEDSLDPNETSQRNILGERQSNSSAPEENAEQPVEQSQNEAEGEQSVQTEAEEVATTSRQDQEPSASTSNAEERQSETSACVTSLYSHLTTLRNLRDGFIEQHGSEPSVSLRYSQQSTANATISLRVGDEFNRGNFDNSQNDASAVPSTSQSEHTSMRSPSGLADDGASSDAEFDDYDDEYPDSSLPQKTDTVNTYEAEMKYKYVGHRNARTMIKEATFWGNDYVMSGSDCGHVFIWDKNTTKLKMLLQADQHVVNCLQPHPTLPLLATSGIDHDVKLWAPILEEPGFNVKMAEDLINRNAIMLEETRDTITVPAAFMIRMLACLNQIRRGARARSRRQDEEEENN</sequence>
<feature type="binding site" evidence="8">
    <location>
        <position position="91"/>
    </location>
    <ligand>
        <name>Mg(2+)</name>
        <dbReference type="ChEBI" id="CHEBI:18420"/>
        <label>1</label>
    </ligand>
</feature>
<dbReference type="FunFam" id="3.60.10.10:FF:000041">
    <property type="entry name" value="DNA-(apurinic or apyrimidinic site) lyase"/>
    <property type="match status" value="1"/>
</dbReference>
<dbReference type="Pfam" id="PF03372">
    <property type="entry name" value="Exo_endo_phos"/>
    <property type="match status" value="1"/>
</dbReference>
<feature type="region of interest" description="Disordered" evidence="11">
    <location>
        <begin position="396"/>
        <end position="429"/>
    </location>
</feature>
<keyword evidence="8" id="KW-0464">Manganese</keyword>
<comment type="cofactor">
    <cofactor evidence="8">
        <name>Mg(2+)</name>
        <dbReference type="ChEBI" id="CHEBI:18420"/>
    </cofactor>
    <cofactor evidence="8">
        <name>Mn(2+)</name>
        <dbReference type="ChEBI" id="CHEBI:29035"/>
    </cofactor>
    <text evidence="8">Probably binds two magnesium or manganese ions per subunit.</text>
</comment>
<evidence type="ECO:0000256" key="11">
    <source>
        <dbReference type="SAM" id="MobiDB-lite"/>
    </source>
</evidence>
<feature type="region of interest" description="Disordered" evidence="11">
    <location>
        <begin position="483"/>
        <end position="544"/>
    </location>
</feature>
<feature type="region of interest" description="Disordered" evidence="11">
    <location>
        <begin position="1"/>
        <end position="61"/>
    </location>
</feature>
<dbReference type="AlphaFoldDB" id="D7EJX1"/>
<evidence type="ECO:0000256" key="6">
    <source>
        <dbReference type="ARBA" id="ARBA00022801"/>
    </source>
</evidence>
<evidence type="ECO:0000256" key="9">
    <source>
        <dbReference type="PIRSR" id="PIRSR604808-3"/>
    </source>
</evidence>
<dbReference type="Proteomes" id="UP000007266">
    <property type="component" value="Linkage group 3"/>
</dbReference>
<dbReference type="Pfam" id="PF00400">
    <property type="entry name" value="WD40"/>
    <property type="match status" value="1"/>
</dbReference>
<dbReference type="InterPro" id="IPR001680">
    <property type="entry name" value="WD40_rpt"/>
</dbReference>
<evidence type="ECO:0000313" key="13">
    <source>
        <dbReference type="EMBL" id="EFA12889.2"/>
    </source>
</evidence>
<dbReference type="PANTHER" id="PTHR22748:SF6">
    <property type="entry name" value="DNA-(APURINIC OR APYRIMIDINIC SITE) ENDONUCLEASE"/>
    <property type="match status" value="1"/>
</dbReference>
<feature type="domain" description="Endonuclease/exonuclease/phosphatase" evidence="12">
    <location>
        <begin position="89"/>
        <end position="320"/>
    </location>
</feature>
<feature type="compositionally biased region" description="Polar residues" evidence="11">
    <location>
        <begin position="600"/>
        <end position="624"/>
    </location>
</feature>
<dbReference type="GO" id="GO:0003906">
    <property type="term" value="F:DNA-(apurinic or apyrimidinic site) endonuclease activity"/>
    <property type="evidence" value="ECO:0000318"/>
    <property type="project" value="GO_Central"/>
</dbReference>
<reference evidence="13 14" key="1">
    <citation type="journal article" date="2008" name="Nature">
        <title>The genome of the model beetle and pest Tribolium castaneum.</title>
        <authorList>
            <consortium name="Tribolium Genome Sequencing Consortium"/>
            <person name="Richards S."/>
            <person name="Gibbs R.A."/>
            <person name="Weinstock G.M."/>
            <person name="Brown S.J."/>
            <person name="Denell R."/>
            <person name="Beeman R.W."/>
            <person name="Gibbs R."/>
            <person name="Beeman R.W."/>
            <person name="Brown S.J."/>
            <person name="Bucher G."/>
            <person name="Friedrich M."/>
            <person name="Grimmelikhuijzen C.J."/>
            <person name="Klingler M."/>
            <person name="Lorenzen M."/>
            <person name="Richards S."/>
            <person name="Roth S."/>
            <person name="Schroder R."/>
            <person name="Tautz D."/>
            <person name="Zdobnov E.M."/>
            <person name="Muzny D."/>
            <person name="Gibbs R.A."/>
            <person name="Weinstock G.M."/>
            <person name="Attaway T."/>
            <person name="Bell S."/>
            <person name="Buhay C.J."/>
            <person name="Chandrabose M.N."/>
            <person name="Chavez D."/>
            <person name="Clerk-Blankenburg K.P."/>
            <person name="Cree A."/>
            <person name="Dao M."/>
            <person name="Davis C."/>
            <person name="Chacko J."/>
            <person name="Dinh H."/>
            <person name="Dugan-Rocha S."/>
            <person name="Fowler G."/>
            <person name="Garner T.T."/>
            <person name="Garnes J."/>
            <person name="Gnirke A."/>
            <person name="Hawes A."/>
            <person name="Hernandez J."/>
            <person name="Hines S."/>
            <person name="Holder M."/>
            <person name="Hume J."/>
            <person name="Jhangiani S.N."/>
            <person name="Joshi V."/>
            <person name="Khan Z.M."/>
            <person name="Jackson L."/>
            <person name="Kovar C."/>
            <person name="Kowis A."/>
            <person name="Lee S."/>
            <person name="Lewis L.R."/>
            <person name="Margolis J."/>
            <person name="Morgan M."/>
            <person name="Nazareth L.V."/>
            <person name="Nguyen N."/>
            <person name="Okwuonu G."/>
            <person name="Parker D."/>
            <person name="Richards S."/>
            <person name="Ruiz S.J."/>
            <person name="Santibanez J."/>
            <person name="Savard J."/>
            <person name="Scherer S.E."/>
            <person name="Schneider B."/>
            <person name="Sodergren E."/>
            <person name="Tautz D."/>
            <person name="Vattahil S."/>
            <person name="Villasana D."/>
            <person name="White C.S."/>
            <person name="Wright R."/>
            <person name="Park Y."/>
            <person name="Beeman R.W."/>
            <person name="Lord J."/>
            <person name="Oppert B."/>
            <person name="Lorenzen M."/>
            <person name="Brown S."/>
            <person name="Wang L."/>
            <person name="Savard J."/>
            <person name="Tautz D."/>
            <person name="Richards S."/>
            <person name="Weinstock G."/>
            <person name="Gibbs R.A."/>
            <person name="Liu Y."/>
            <person name="Worley K."/>
            <person name="Weinstock G."/>
            <person name="Elsik C.G."/>
            <person name="Reese J.T."/>
            <person name="Elhaik E."/>
            <person name="Landan G."/>
            <person name="Graur D."/>
            <person name="Arensburger P."/>
            <person name="Atkinson P."/>
            <person name="Beeman R.W."/>
            <person name="Beidler J."/>
            <person name="Brown S.J."/>
            <person name="Demuth J.P."/>
            <person name="Drury D.W."/>
            <person name="Du Y.Z."/>
            <person name="Fujiwara H."/>
            <person name="Lorenzen M."/>
            <person name="Maselli V."/>
            <person name="Osanai M."/>
            <person name="Park Y."/>
            <person name="Robertson H.M."/>
            <person name="Tu Z."/>
            <person name="Wang J.J."/>
            <person name="Wang S."/>
            <person name="Richards S."/>
            <person name="Song H."/>
            <person name="Zhang L."/>
            <person name="Sodergren E."/>
            <person name="Werner D."/>
            <person name="Stanke M."/>
            <person name="Morgenstern B."/>
            <person name="Solovyev V."/>
            <person name="Kosarev P."/>
            <person name="Brown G."/>
            <person name="Chen H.C."/>
            <person name="Ermolaeva O."/>
            <person name="Hlavina W."/>
            <person name="Kapustin Y."/>
            <person name="Kiryutin B."/>
            <person name="Kitts P."/>
            <person name="Maglott D."/>
            <person name="Pruitt K."/>
            <person name="Sapojnikov V."/>
            <person name="Souvorov A."/>
            <person name="Mackey A.J."/>
            <person name="Waterhouse R.M."/>
            <person name="Wyder S."/>
            <person name="Zdobnov E.M."/>
            <person name="Zdobnov E.M."/>
            <person name="Wyder S."/>
            <person name="Kriventseva E.V."/>
            <person name="Kadowaki T."/>
            <person name="Bork P."/>
            <person name="Aranda M."/>
            <person name="Bao R."/>
            <person name="Beermann A."/>
            <person name="Berns N."/>
            <person name="Bolognesi R."/>
            <person name="Bonneton F."/>
            <person name="Bopp D."/>
            <person name="Brown S.J."/>
            <person name="Bucher G."/>
            <person name="Butts T."/>
            <person name="Chaumot A."/>
            <person name="Denell R.E."/>
            <person name="Ferrier D.E."/>
            <person name="Friedrich M."/>
            <person name="Gordon C.M."/>
            <person name="Jindra M."/>
            <person name="Klingler M."/>
            <person name="Lan Q."/>
            <person name="Lattorff H.M."/>
            <person name="Laudet V."/>
            <person name="von Levetsow C."/>
            <person name="Liu Z."/>
            <person name="Lutz R."/>
            <person name="Lynch J.A."/>
            <person name="da Fonseca R.N."/>
            <person name="Posnien N."/>
            <person name="Reuter R."/>
            <person name="Roth S."/>
            <person name="Savard J."/>
            <person name="Schinko J.B."/>
            <person name="Schmitt C."/>
            <person name="Schoppmeier M."/>
            <person name="Schroder R."/>
            <person name="Shippy T.D."/>
            <person name="Simonnet F."/>
            <person name="Marques-Souza H."/>
            <person name="Tautz D."/>
            <person name="Tomoyasu Y."/>
            <person name="Trauner J."/>
            <person name="Van der Zee M."/>
            <person name="Vervoort M."/>
            <person name="Wittkopp N."/>
            <person name="Wimmer E.A."/>
            <person name="Yang X."/>
            <person name="Jones A.K."/>
            <person name="Sattelle D.B."/>
            <person name="Ebert P.R."/>
            <person name="Nelson D."/>
            <person name="Scott J.G."/>
            <person name="Beeman R.W."/>
            <person name="Muthukrishnan S."/>
            <person name="Kramer K.J."/>
            <person name="Arakane Y."/>
            <person name="Beeman R.W."/>
            <person name="Zhu Q."/>
            <person name="Hogenkamp D."/>
            <person name="Dixit R."/>
            <person name="Oppert B."/>
            <person name="Jiang H."/>
            <person name="Zou Z."/>
            <person name="Marshall J."/>
            <person name="Elpidina E."/>
            <person name="Vinokurov K."/>
            <person name="Oppert C."/>
            <person name="Zou Z."/>
            <person name="Evans J."/>
            <person name="Lu Z."/>
            <person name="Zhao P."/>
            <person name="Sumathipala N."/>
            <person name="Altincicek B."/>
            <person name="Vilcinskas A."/>
            <person name="Williams M."/>
            <person name="Hultmark D."/>
            <person name="Hetru C."/>
            <person name="Jiang H."/>
            <person name="Grimmelikhuijzen C.J."/>
            <person name="Hauser F."/>
            <person name="Cazzamali G."/>
            <person name="Williamson M."/>
            <person name="Park Y."/>
            <person name="Li B."/>
            <person name="Tanaka Y."/>
            <person name="Predel R."/>
            <person name="Neupert S."/>
            <person name="Schachtner J."/>
            <person name="Verleyen P."/>
            <person name="Raible F."/>
            <person name="Bork P."/>
            <person name="Friedrich M."/>
            <person name="Walden K.K."/>
            <person name="Robertson H.M."/>
            <person name="Angeli S."/>
            <person name="Foret S."/>
            <person name="Bucher G."/>
            <person name="Schuetz S."/>
            <person name="Maleszka R."/>
            <person name="Wimmer E.A."/>
            <person name="Beeman R.W."/>
            <person name="Lorenzen M."/>
            <person name="Tomoyasu Y."/>
            <person name="Miller S.C."/>
            <person name="Grossmann D."/>
            <person name="Bucher G."/>
        </authorList>
    </citation>
    <scope>NUCLEOTIDE SEQUENCE [LARGE SCALE GENOMIC DNA]</scope>
    <source>
        <strain evidence="13 14">Georgia GA2</strain>
    </source>
</reference>
<dbReference type="EMBL" id="KQ971327">
    <property type="protein sequence ID" value="EFA12889.2"/>
    <property type="molecule type" value="Genomic_DNA"/>
</dbReference>